<dbReference type="KEGG" id="dzi:111290429"/>
<dbReference type="RefSeq" id="XP_022737464.1">
    <property type="nucleotide sequence ID" value="XM_022881729.1"/>
</dbReference>
<feature type="region of interest" description="Disordered" evidence="1">
    <location>
        <begin position="1"/>
        <end position="58"/>
    </location>
</feature>
<dbReference type="Proteomes" id="UP000515121">
    <property type="component" value="Unplaced"/>
</dbReference>
<sequence>MGQTIQRPRSIPRTVATSTPRKSENNDPKGGGPFSNDQTEPIVAFSKPPPQPPLLGPLGALSLLETWSRRDGDEN</sequence>
<organism evidence="2 3">
    <name type="scientific">Durio zibethinus</name>
    <name type="common">Durian</name>
    <dbReference type="NCBI Taxonomy" id="66656"/>
    <lineage>
        <taxon>Eukaryota</taxon>
        <taxon>Viridiplantae</taxon>
        <taxon>Streptophyta</taxon>
        <taxon>Embryophyta</taxon>
        <taxon>Tracheophyta</taxon>
        <taxon>Spermatophyta</taxon>
        <taxon>Magnoliopsida</taxon>
        <taxon>eudicotyledons</taxon>
        <taxon>Gunneridae</taxon>
        <taxon>Pentapetalae</taxon>
        <taxon>rosids</taxon>
        <taxon>malvids</taxon>
        <taxon>Malvales</taxon>
        <taxon>Malvaceae</taxon>
        <taxon>Helicteroideae</taxon>
        <taxon>Durio</taxon>
    </lineage>
</organism>
<evidence type="ECO:0000313" key="2">
    <source>
        <dbReference type="Proteomes" id="UP000515121"/>
    </source>
</evidence>
<evidence type="ECO:0000256" key="1">
    <source>
        <dbReference type="SAM" id="MobiDB-lite"/>
    </source>
</evidence>
<evidence type="ECO:0000313" key="3">
    <source>
        <dbReference type="RefSeq" id="XP_022737464.1"/>
    </source>
</evidence>
<accession>A0A6P5YAE3</accession>
<name>A0A6P5YAE3_DURZI</name>
<gene>
    <name evidence="3" type="primary">LOC111290429</name>
</gene>
<dbReference type="GeneID" id="111290429"/>
<proteinExistence type="predicted"/>
<reference evidence="3" key="1">
    <citation type="submission" date="2025-08" db="UniProtKB">
        <authorList>
            <consortium name="RefSeq"/>
        </authorList>
    </citation>
    <scope>IDENTIFICATION</scope>
    <source>
        <tissue evidence="3">Fruit stalk</tissue>
    </source>
</reference>
<keyword evidence="2" id="KW-1185">Reference proteome</keyword>
<dbReference type="OrthoDB" id="1933480at2759"/>
<protein>
    <submittedName>
        <fullName evidence="3">Uncharacterized protein LOC111290429</fullName>
    </submittedName>
</protein>
<dbReference type="AlphaFoldDB" id="A0A6P5YAE3"/>